<proteinExistence type="predicted"/>
<dbReference type="OrthoDB" id="5372935at2759"/>
<evidence type="ECO:0000313" key="3">
    <source>
        <dbReference type="Proteomes" id="UP000237631"/>
    </source>
</evidence>
<evidence type="ECO:0000313" key="2">
    <source>
        <dbReference type="EMBL" id="PPJ56512.1"/>
    </source>
</evidence>
<comment type="caution">
    <text evidence="2">The sequence shown here is derived from an EMBL/GenBank/DDBJ whole genome shotgun (WGS) entry which is preliminary data.</text>
</comment>
<gene>
    <name evidence="2" type="ORF">CBER1_03934</name>
</gene>
<keyword evidence="3" id="KW-1185">Reference proteome</keyword>
<dbReference type="EMBL" id="PNEN01000516">
    <property type="protein sequence ID" value="PPJ56512.1"/>
    <property type="molecule type" value="Genomic_DNA"/>
</dbReference>
<dbReference type="PANTHER" id="PTHR42085:SF8">
    <property type="entry name" value="F-BOX DOMAIN-CONTAINING PROTEIN"/>
    <property type="match status" value="1"/>
</dbReference>
<dbReference type="AlphaFoldDB" id="A0A2S6C9U3"/>
<dbReference type="InterPro" id="IPR038883">
    <property type="entry name" value="AN11006-like"/>
</dbReference>
<organism evidence="2 3">
    <name type="scientific">Cercospora berteroae</name>
    <dbReference type="NCBI Taxonomy" id="357750"/>
    <lineage>
        <taxon>Eukaryota</taxon>
        <taxon>Fungi</taxon>
        <taxon>Dikarya</taxon>
        <taxon>Ascomycota</taxon>
        <taxon>Pezizomycotina</taxon>
        <taxon>Dothideomycetes</taxon>
        <taxon>Dothideomycetidae</taxon>
        <taxon>Mycosphaerellales</taxon>
        <taxon>Mycosphaerellaceae</taxon>
        <taxon>Cercospora</taxon>
    </lineage>
</organism>
<protein>
    <submittedName>
        <fullName evidence="2">Uncharacterized protein</fullName>
    </submittedName>
</protein>
<dbReference type="PANTHER" id="PTHR42085">
    <property type="entry name" value="F-BOX DOMAIN-CONTAINING PROTEIN"/>
    <property type="match status" value="1"/>
</dbReference>
<accession>A0A2S6C9U3</accession>
<reference evidence="3" key="1">
    <citation type="journal article" date="2017" name="bioRxiv">
        <title>Conservation of a gene cluster reveals novel cercosporin biosynthetic mechanisms and extends production to the genus Colletotrichum.</title>
        <authorList>
            <person name="de Jonge R."/>
            <person name="Ebert M.K."/>
            <person name="Huitt-Roehl C.R."/>
            <person name="Pal P."/>
            <person name="Suttle J.C."/>
            <person name="Spanner R.E."/>
            <person name="Neubauer J.D."/>
            <person name="Jurick W.M.II."/>
            <person name="Stott K.A."/>
            <person name="Secor G.A."/>
            <person name="Thomma B.P.H.J."/>
            <person name="Van de Peer Y."/>
            <person name="Townsend C.A."/>
            <person name="Bolton M.D."/>
        </authorList>
    </citation>
    <scope>NUCLEOTIDE SEQUENCE [LARGE SCALE GENOMIC DNA]</scope>
    <source>
        <strain evidence="3">CBS538.71</strain>
    </source>
</reference>
<dbReference type="Proteomes" id="UP000237631">
    <property type="component" value="Unassembled WGS sequence"/>
</dbReference>
<sequence>MAYSSKRKAVTRLTPPASKRQAMKSTSAQCDKNKSNSIENDTPSIFRRLQHEPVEVANDYRRVRFPVLGKYISKDVPVAMQQYDTMDLMPADPRQLHHNISVSGPVAQDGKRPAIVRTPYNRAQKLTFFDLAPELRNEMYKLSLVSSEGIAVMTRNPNKIEPAPLPSSKKIRSEALDMFYHNNSFHFDDPETAIGFLKALHRTQRNSLQSFKLGDPFKAAVTPVEAELEDARIRRYNTEYHWSRVSSASRAAQAKLQAALDKSPRALKKFGPLATPALPPGMEYIHNHLSNFPHRRRKDVVLDRPRTLKATKHALRLLDISLGRKEINSVVKVEMLVHLPVDENRPTSGIDGAKEEWREVTMEEAEDYKVVEVRRRKYVMPITESEKSRR</sequence>
<evidence type="ECO:0000256" key="1">
    <source>
        <dbReference type="SAM" id="MobiDB-lite"/>
    </source>
</evidence>
<feature type="compositionally biased region" description="Basic residues" evidence="1">
    <location>
        <begin position="1"/>
        <end position="10"/>
    </location>
</feature>
<feature type="compositionally biased region" description="Polar residues" evidence="1">
    <location>
        <begin position="23"/>
        <end position="39"/>
    </location>
</feature>
<name>A0A2S6C9U3_9PEZI</name>
<feature type="region of interest" description="Disordered" evidence="1">
    <location>
        <begin position="1"/>
        <end position="39"/>
    </location>
</feature>